<dbReference type="GO" id="GO:0003824">
    <property type="term" value="F:catalytic activity"/>
    <property type="evidence" value="ECO:0007669"/>
    <property type="project" value="InterPro"/>
</dbReference>
<dbReference type="SUPFAM" id="SSF52402">
    <property type="entry name" value="Adenine nucleotide alpha hydrolases-like"/>
    <property type="match status" value="1"/>
</dbReference>
<dbReference type="InterPro" id="IPR014729">
    <property type="entry name" value="Rossmann-like_a/b/a_fold"/>
</dbReference>
<dbReference type="InterPro" id="IPR006162">
    <property type="entry name" value="Ppantetheine_attach_site"/>
</dbReference>
<dbReference type="Gene3D" id="3.30.559.30">
    <property type="entry name" value="Nonribosomal peptide synthetase, condensation domain"/>
    <property type="match status" value="1"/>
</dbReference>
<evidence type="ECO:0000256" key="3">
    <source>
        <dbReference type="ARBA" id="ARBA00022553"/>
    </source>
</evidence>
<dbReference type="GO" id="GO:0044550">
    <property type="term" value="P:secondary metabolite biosynthetic process"/>
    <property type="evidence" value="ECO:0007669"/>
    <property type="project" value="TreeGrafter"/>
</dbReference>
<proteinExistence type="predicted"/>
<dbReference type="FunFam" id="1.10.1200.10:FF:000005">
    <property type="entry name" value="Nonribosomal peptide synthetase 1"/>
    <property type="match status" value="1"/>
</dbReference>
<dbReference type="InterPro" id="IPR000873">
    <property type="entry name" value="AMP-dep_synth/lig_dom"/>
</dbReference>
<dbReference type="FunFam" id="3.40.50.980:FF:000001">
    <property type="entry name" value="Non-ribosomal peptide synthetase"/>
    <property type="match status" value="1"/>
</dbReference>
<name>A0A1M6ITY4_9FLAO</name>
<evidence type="ECO:0000313" key="6">
    <source>
        <dbReference type="Proteomes" id="UP000184543"/>
    </source>
</evidence>
<dbReference type="NCBIfam" id="TIGR01733">
    <property type="entry name" value="AA-adenyl-dom"/>
    <property type="match status" value="1"/>
</dbReference>
<dbReference type="InterPro" id="IPR036736">
    <property type="entry name" value="ACP-like_sf"/>
</dbReference>
<feature type="domain" description="Carrier" evidence="4">
    <location>
        <begin position="1300"/>
        <end position="1375"/>
    </location>
</feature>
<dbReference type="Gene3D" id="1.10.1200.10">
    <property type="entry name" value="ACP-like"/>
    <property type="match status" value="1"/>
</dbReference>
<organism evidence="5 6">
    <name type="scientific">Pseudozobellia thermophila</name>
    <dbReference type="NCBI Taxonomy" id="192903"/>
    <lineage>
        <taxon>Bacteria</taxon>
        <taxon>Pseudomonadati</taxon>
        <taxon>Bacteroidota</taxon>
        <taxon>Flavobacteriia</taxon>
        <taxon>Flavobacteriales</taxon>
        <taxon>Flavobacteriaceae</taxon>
        <taxon>Pseudozobellia</taxon>
    </lineage>
</organism>
<accession>A0A1M6ITY4</accession>
<dbReference type="SUPFAM" id="SSF47336">
    <property type="entry name" value="ACP-like"/>
    <property type="match status" value="1"/>
</dbReference>
<dbReference type="CDD" id="cd05930">
    <property type="entry name" value="A_NRPS"/>
    <property type="match status" value="1"/>
</dbReference>
<protein>
    <submittedName>
        <fullName evidence="5">Amino acid adenylation domain-containing protein</fullName>
    </submittedName>
</protein>
<dbReference type="Pfam" id="PF00668">
    <property type="entry name" value="Condensation"/>
    <property type="match status" value="1"/>
</dbReference>
<dbReference type="PROSITE" id="PS00455">
    <property type="entry name" value="AMP_BINDING"/>
    <property type="match status" value="1"/>
</dbReference>
<dbReference type="SUPFAM" id="SSF52777">
    <property type="entry name" value="CoA-dependent acyltransferases"/>
    <property type="match status" value="2"/>
</dbReference>
<dbReference type="PROSITE" id="PS50075">
    <property type="entry name" value="CARRIER"/>
    <property type="match status" value="1"/>
</dbReference>
<dbReference type="SMART" id="SM00823">
    <property type="entry name" value="PKS_PP"/>
    <property type="match status" value="1"/>
</dbReference>
<dbReference type="GO" id="GO:0005737">
    <property type="term" value="C:cytoplasm"/>
    <property type="evidence" value="ECO:0007669"/>
    <property type="project" value="TreeGrafter"/>
</dbReference>
<dbReference type="Pfam" id="PF00501">
    <property type="entry name" value="AMP-binding"/>
    <property type="match status" value="1"/>
</dbReference>
<dbReference type="SUPFAM" id="SSF56801">
    <property type="entry name" value="Acetyl-CoA synthetase-like"/>
    <property type="match status" value="2"/>
</dbReference>
<dbReference type="OrthoDB" id="4317020at2"/>
<evidence type="ECO:0000256" key="2">
    <source>
        <dbReference type="ARBA" id="ARBA00022450"/>
    </source>
</evidence>
<dbReference type="GO" id="GO:0031177">
    <property type="term" value="F:phosphopantetheine binding"/>
    <property type="evidence" value="ECO:0007669"/>
    <property type="project" value="InterPro"/>
</dbReference>
<dbReference type="STRING" id="192903.SAMN04488513_104116"/>
<dbReference type="Gene3D" id="3.30.559.10">
    <property type="entry name" value="Chloramphenicol acetyltransferase-like domain"/>
    <property type="match status" value="1"/>
</dbReference>
<dbReference type="InterPro" id="IPR023213">
    <property type="entry name" value="CAT-like_dom_sf"/>
</dbReference>
<gene>
    <name evidence="5" type="ORF">SAMN04488513_104116</name>
</gene>
<keyword evidence="2" id="KW-0596">Phosphopantetheine</keyword>
<sequence length="1381" mass="155871">MNHLPDNLHPLTQSQLTLWAGQQMHPKAPLHNVVYTFDIQGSIDETIFKKAFAQLIDQTEVFRTYFTESRSSPLQGIKSTMAPNLQVIDFTQSTKDEVDQWVKKHTLSPIDLSQRVFESALLKLKGERYIWFLKLHHLVTDAVTYSILFNRMADLYGRMRNGQGTTLPTSASFASYAALEQEEGNNPKNQASLAYWKKKVDDQENLEKLYGEANDPYTTKARRIEVSLGPKRSEQLKQLAKDPRVRSWTEDSSLFTIFASLYFIFLYRVSGQRKLTIGAPAHNRGNRRFQQTPGLFIEVLPLSIEIGENDTFYSVLQRVRAETHVFLRHIGPGRLASVKEKNSTALLNYIHVDFSDFDGLPTSVNWVHNGHIDSSHSLRLHVYDFTKGGGFQLAFDIKNSLLDEDRASRIPEHFLSLFDAFLAHIELPIGKPKLMGNDRKQETTGTQKTNGYPGVPVLRQFEQWVDKKPHTIALQSKDQILTYHLLNKRANQLAHLLRTKDIGKGSRVALYMHRSPEYVISVLALMKIGAVFVPIASDQPSERLAYIVGNSRCCLVLTDCNLRKKGIIGLENSLNLKHIAPELESQRSDNPQNPIKPESICYILYTSGSTGKPKGVKITNQGLANYLDWAKATYATDKNTIFALFTSIGFDLTVTSVFLPLISGGQLVVYKEDPRGADTSIFRVMDDNLANTIKLTPSHLALLRKRDLASSVLHTLIVGGEDLKVSLAQEISRSFSKEIKIFNEYGPTEATIGCVATRYDPARHKGASVPIGHPIDHMQAFVFDEYENQVPQGVPGELYIGGIGLATGYVGPADMTTAKFIDHPLAEHTKLYRSGDLVRTNKEGELEYLGRKDDQVKLRGHRIELSEIEARLVEHEGIADCAVLLIETEAAEPEEETINCSRCGLPSNYPGTDFDGQGVCHLCRAFDSYKEKVDGHFRNDGQLVALLTSKRGQNPDYDCISLLSGGKDSTYVLARLINMGLKVLAFTLDNGYISPQAKANIDRIVTRLNVDHMYGKTPHMNEIFVDSLQRHKNVCNGCFKTIYTLSTKIALEKQIPFIVTGLSRGQLFETRLTEELFWDDNLDSAKIDDTLLEARKLYHQESDAVKKLLDTSIFDDDQTFEKVQFVDFYRFSNVSLSEMLLYLKEKVGWERPTDTGRSTNCLINQVGIHVHKKEMGYSNYSFPYSWDVRLGHKTRNESLEEINELIDEIEVNRIIKEIGYIEPPDSTMDARRLVAYYTGDPNLSVNEIQLSMAKKLPAYMIPARFKHLTEIPLTKNGKMDKSALKGLTSVQLEMSTPYEAPGNEIEELLEGIWKEVLQLKKIGIHDDFIALGGHSLAAIRVTARINEEIEMNFPLNKVFEYPTIASYANFIEKTLTTLLEN</sequence>
<dbReference type="GO" id="GO:0043041">
    <property type="term" value="P:amino acid activation for nonribosomal peptide biosynthetic process"/>
    <property type="evidence" value="ECO:0007669"/>
    <property type="project" value="TreeGrafter"/>
</dbReference>
<dbReference type="InterPro" id="IPR020845">
    <property type="entry name" value="AMP-binding_CS"/>
</dbReference>
<dbReference type="PIRSF" id="PIRSF001617">
    <property type="entry name" value="Alpha-AR"/>
    <property type="match status" value="1"/>
</dbReference>
<evidence type="ECO:0000313" key="5">
    <source>
        <dbReference type="EMBL" id="SHJ37819.1"/>
    </source>
</evidence>
<reference evidence="6" key="1">
    <citation type="submission" date="2016-11" db="EMBL/GenBank/DDBJ databases">
        <authorList>
            <person name="Varghese N."/>
            <person name="Submissions S."/>
        </authorList>
    </citation>
    <scope>NUCLEOTIDE SEQUENCE [LARGE SCALE GENOMIC DNA]</scope>
    <source>
        <strain evidence="6">DSM 19858</strain>
    </source>
</reference>
<comment type="cofactor">
    <cofactor evidence="1">
        <name>pantetheine 4'-phosphate</name>
        <dbReference type="ChEBI" id="CHEBI:47942"/>
    </cofactor>
</comment>
<keyword evidence="3" id="KW-0597">Phosphoprotein</keyword>
<dbReference type="InterPro" id="IPR010071">
    <property type="entry name" value="AA_adenyl_dom"/>
</dbReference>
<dbReference type="PANTHER" id="PTHR45527">
    <property type="entry name" value="NONRIBOSOMAL PEPTIDE SYNTHETASE"/>
    <property type="match status" value="1"/>
</dbReference>
<dbReference type="InterPro" id="IPR020806">
    <property type="entry name" value="PKS_PP-bd"/>
</dbReference>
<evidence type="ECO:0000259" key="4">
    <source>
        <dbReference type="PROSITE" id="PS50075"/>
    </source>
</evidence>
<keyword evidence="6" id="KW-1185">Reference proteome</keyword>
<evidence type="ECO:0000256" key="1">
    <source>
        <dbReference type="ARBA" id="ARBA00001957"/>
    </source>
</evidence>
<dbReference type="Gene3D" id="3.30.300.30">
    <property type="match status" value="2"/>
</dbReference>
<dbReference type="Proteomes" id="UP000184543">
    <property type="component" value="Unassembled WGS sequence"/>
</dbReference>
<dbReference type="Pfam" id="PF00550">
    <property type="entry name" value="PP-binding"/>
    <property type="match status" value="1"/>
</dbReference>
<dbReference type="Gene3D" id="3.40.50.980">
    <property type="match status" value="2"/>
</dbReference>
<dbReference type="InterPro" id="IPR001242">
    <property type="entry name" value="Condensation_dom"/>
</dbReference>
<dbReference type="EMBL" id="FQYU01000004">
    <property type="protein sequence ID" value="SHJ37819.1"/>
    <property type="molecule type" value="Genomic_DNA"/>
</dbReference>
<dbReference type="PROSITE" id="PS00012">
    <property type="entry name" value="PHOSPHOPANTETHEINE"/>
    <property type="match status" value="1"/>
</dbReference>
<dbReference type="RefSeq" id="WP_072994154.1">
    <property type="nucleotide sequence ID" value="NZ_FQYU01000004.1"/>
</dbReference>
<dbReference type="Gene3D" id="2.30.38.10">
    <property type="entry name" value="Luciferase, Domain 3"/>
    <property type="match status" value="1"/>
</dbReference>
<dbReference type="Gene3D" id="3.40.50.620">
    <property type="entry name" value="HUPs"/>
    <property type="match status" value="1"/>
</dbReference>
<dbReference type="PANTHER" id="PTHR45527:SF1">
    <property type="entry name" value="FATTY ACID SYNTHASE"/>
    <property type="match status" value="1"/>
</dbReference>
<dbReference type="InterPro" id="IPR045851">
    <property type="entry name" value="AMP-bd_C_sf"/>
</dbReference>
<dbReference type="InterPro" id="IPR009081">
    <property type="entry name" value="PP-bd_ACP"/>
</dbReference>